<reference evidence="4" key="1">
    <citation type="journal article" date="2020" name="Syst. Appl. Microbiol.">
        <title>Streptomyces alkaliterrae sp. nov., isolated from an alkaline soil, and emended descriptions of Streptomyces alkaliphilus, Streptomyces calidiresistens and Streptomyces durbertensis.</title>
        <authorList>
            <person name="Swiecimska M."/>
            <person name="Golinska P."/>
            <person name="Nouioui I."/>
            <person name="Wypij M."/>
            <person name="Rai M."/>
            <person name="Sangal V."/>
            <person name="Goodfellow M."/>
        </authorList>
    </citation>
    <scope>NUCLEOTIDE SEQUENCE [LARGE SCALE GENOMIC DNA]</scope>
    <source>
        <strain evidence="4">DSM 104538</strain>
    </source>
</reference>
<dbReference type="EMBL" id="WMLF01000095">
    <property type="protein sequence ID" value="MBB1243730.1"/>
    <property type="molecule type" value="Genomic_DNA"/>
</dbReference>
<evidence type="ECO:0000313" key="4">
    <source>
        <dbReference type="Proteomes" id="UP000766698"/>
    </source>
</evidence>
<protein>
    <submittedName>
        <fullName evidence="3">Class F sortase</fullName>
    </submittedName>
</protein>
<feature type="region of interest" description="Disordered" evidence="2">
    <location>
        <begin position="33"/>
        <end position="81"/>
    </location>
</feature>
<accession>A0ABR6EEI5</accession>
<organism evidence="3 4">
    <name type="scientific">Streptomyces durbertensis</name>
    <dbReference type="NCBI Taxonomy" id="2448886"/>
    <lineage>
        <taxon>Bacteria</taxon>
        <taxon>Bacillati</taxon>
        <taxon>Actinomycetota</taxon>
        <taxon>Actinomycetes</taxon>
        <taxon>Kitasatosporales</taxon>
        <taxon>Streptomycetaceae</taxon>
        <taxon>Streptomyces</taxon>
    </lineage>
</organism>
<dbReference type="InterPro" id="IPR042001">
    <property type="entry name" value="Sortase_F"/>
</dbReference>
<keyword evidence="1" id="KW-0378">Hydrolase</keyword>
<dbReference type="InterPro" id="IPR005754">
    <property type="entry name" value="Sortase"/>
</dbReference>
<dbReference type="Pfam" id="PF04203">
    <property type="entry name" value="Sortase"/>
    <property type="match status" value="1"/>
</dbReference>
<gene>
    <name evidence="3" type="ORF">GL263_09175</name>
</gene>
<evidence type="ECO:0000256" key="1">
    <source>
        <dbReference type="ARBA" id="ARBA00022801"/>
    </source>
</evidence>
<comment type="caution">
    <text evidence="3">The sequence shown here is derived from an EMBL/GenBank/DDBJ whole genome shotgun (WGS) entry which is preliminary data.</text>
</comment>
<dbReference type="Proteomes" id="UP000766698">
    <property type="component" value="Unassembled WGS sequence"/>
</dbReference>
<evidence type="ECO:0000256" key="2">
    <source>
        <dbReference type="SAM" id="MobiDB-lite"/>
    </source>
</evidence>
<dbReference type="Gene3D" id="2.40.260.10">
    <property type="entry name" value="Sortase"/>
    <property type="match status" value="1"/>
</dbReference>
<name>A0ABR6EEI5_9ACTN</name>
<dbReference type="CDD" id="cd05829">
    <property type="entry name" value="Sortase_F"/>
    <property type="match status" value="1"/>
</dbReference>
<keyword evidence="4" id="KW-1185">Reference proteome</keyword>
<evidence type="ECO:0000313" key="3">
    <source>
        <dbReference type="EMBL" id="MBB1243730.1"/>
    </source>
</evidence>
<proteinExistence type="predicted"/>
<sequence length="226" mass="23233">MTRTTHPRRLPAVLLLALALAVLLNVAAGGGGSAGPEEFGGSTAARAAAEAPPPAATSPKAESDTAGAPGAPEAARPDPPERLRIDRVGLDAPVVPTGVDEDGAAEVPDDPARAGWYRFGPAPGAERGSAVLLGHVDSRTGELGALVALYEVRAGDEVTVERRHGTPARFEVSARRVVPKDDLPKETFARAGPHVLTLITCAPPYDPGRGGYQNNVIVTAVPVSRD</sequence>
<dbReference type="SUPFAM" id="SSF63817">
    <property type="entry name" value="Sortase"/>
    <property type="match status" value="1"/>
</dbReference>
<dbReference type="InterPro" id="IPR023365">
    <property type="entry name" value="Sortase_dom-sf"/>
</dbReference>
<dbReference type="RefSeq" id="WP_182855102.1">
    <property type="nucleotide sequence ID" value="NZ_WMLF01000095.1"/>
</dbReference>